<keyword evidence="6" id="KW-1185">Reference proteome</keyword>
<dbReference type="PANTHER" id="PTHR11699">
    <property type="entry name" value="ALDEHYDE DEHYDROGENASE-RELATED"/>
    <property type="match status" value="1"/>
</dbReference>
<protein>
    <submittedName>
        <fullName evidence="5">Aldehyde dehydrogenase family protein</fullName>
    </submittedName>
</protein>
<feature type="domain" description="Aldehyde dehydrogenase" evidence="4">
    <location>
        <begin position="27"/>
        <end position="479"/>
    </location>
</feature>
<dbReference type="RefSeq" id="WP_204701040.1">
    <property type="nucleotide sequence ID" value="NZ_CP136137.1"/>
</dbReference>
<accession>A0ABZ2U2H5</accession>
<dbReference type="InterPro" id="IPR016161">
    <property type="entry name" value="Ald_DH/histidinol_DH"/>
</dbReference>
<reference evidence="5 6" key="1">
    <citation type="journal article" date="2023" name="Virus Evol.">
        <title>Computational host range prediction-The good, the bad, and the ugly.</title>
        <authorList>
            <person name="Howell A.A."/>
            <person name="Versoza C.J."/>
            <person name="Pfeifer S.P."/>
        </authorList>
    </citation>
    <scope>NUCLEOTIDE SEQUENCE [LARGE SCALE GENOMIC DNA]</scope>
    <source>
        <strain evidence="5 6">1610/1b</strain>
    </source>
</reference>
<dbReference type="PROSITE" id="PS00687">
    <property type="entry name" value="ALDEHYDE_DEHYDR_GLU"/>
    <property type="match status" value="1"/>
</dbReference>
<evidence type="ECO:0000256" key="3">
    <source>
        <dbReference type="RuleBase" id="RU003345"/>
    </source>
</evidence>
<organism evidence="5 6">
    <name type="scientific">Gordonia hydrophobica</name>
    <dbReference type="NCBI Taxonomy" id="40516"/>
    <lineage>
        <taxon>Bacteria</taxon>
        <taxon>Bacillati</taxon>
        <taxon>Actinomycetota</taxon>
        <taxon>Actinomycetes</taxon>
        <taxon>Mycobacteriales</taxon>
        <taxon>Gordoniaceae</taxon>
        <taxon>Gordonia</taxon>
    </lineage>
</organism>
<sequence length="484" mass="50655">MTLETISFDVNDLSSVVDGEFAMMSGAKTAVVAPATGETIVELPSATVEDTHAAIEAAGRAARTWRFSTPARRAEVLLDIANAIDANASDLACLESLNVGKPLAAATEEVAGAADCFRFFAGAARNLEGKAVTEYVDGYTSMIRREPIGVAGLISAWNYPLMITAWKLGASLAAGNTVVLKPATQTPLTALRLAALIRDAAPVGVINTLFGSGAAVGNTLVESPDIGIVSMTGGTPTGKGIAARGAETLKHVHLELGGKAPVIVFGDADPVQTAQVLKVGSFWNSGQDCGAAARVFAHRTVYDRLVEELVGQAESLNVGDPASSNDIEMGPVAYAARQREVLDLVDRAVSEGAQVLTGGRALGERGAFVAPTVLTGVANEHHLAKTEIFGPVVDVQPFDDDTDVFALANDTPYGLASSVFTRDIGTAMEASRVLNFGTVWINDHMPMAAEMPWGGFKASGYGKDQSMYSLEDYTQVKHVMIKLG</sequence>
<dbReference type="Gene3D" id="3.40.605.10">
    <property type="entry name" value="Aldehyde Dehydrogenase, Chain A, domain 1"/>
    <property type="match status" value="1"/>
</dbReference>
<proteinExistence type="inferred from homology"/>
<dbReference type="Pfam" id="PF00171">
    <property type="entry name" value="Aldedh"/>
    <property type="match status" value="1"/>
</dbReference>
<dbReference type="Gene3D" id="3.40.309.10">
    <property type="entry name" value="Aldehyde Dehydrogenase, Chain A, domain 2"/>
    <property type="match status" value="1"/>
</dbReference>
<evidence type="ECO:0000313" key="5">
    <source>
        <dbReference type="EMBL" id="WYY07908.1"/>
    </source>
</evidence>
<comment type="similarity">
    <text evidence="3">Belongs to the aldehyde dehydrogenase family.</text>
</comment>
<dbReference type="InterPro" id="IPR016160">
    <property type="entry name" value="Ald_DH_CS_CYS"/>
</dbReference>
<evidence type="ECO:0000256" key="2">
    <source>
        <dbReference type="PROSITE-ProRule" id="PRU10007"/>
    </source>
</evidence>
<evidence type="ECO:0000259" key="4">
    <source>
        <dbReference type="Pfam" id="PF00171"/>
    </source>
</evidence>
<dbReference type="PROSITE" id="PS00070">
    <property type="entry name" value="ALDEHYDE_DEHYDR_CYS"/>
    <property type="match status" value="1"/>
</dbReference>
<dbReference type="InterPro" id="IPR016163">
    <property type="entry name" value="Ald_DH_C"/>
</dbReference>
<dbReference type="InterPro" id="IPR016162">
    <property type="entry name" value="Ald_DH_N"/>
</dbReference>
<dbReference type="Proteomes" id="UP001479933">
    <property type="component" value="Chromosome"/>
</dbReference>
<dbReference type="InterPro" id="IPR015590">
    <property type="entry name" value="Aldehyde_DH_dom"/>
</dbReference>
<dbReference type="SUPFAM" id="SSF53720">
    <property type="entry name" value="ALDH-like"/>
    <property type="match status" value="1"/>
</dbReference>
<evidence type="ECO:0000313" key="6">
    <source>
        <dbReference type="Proteomes" id="UP001479933"/>
    </source>
</evidence>
<dbReference type="InterPro" id="IPR029510">
    <property type="entry name" value="Ald_DH_CS_GLU"/>
</dbReference>
<name>A0ABZ2U2H5_9ACTN</name>
<keyword evidence="1 3" id="KW-0560">Oxidoreductase</keyword>
<evidence type="ECO:0000256" key="1">
    <source>
        <dbReference type="ARBA" id="ARBA00023002"/>
    </source>
</evidence>
<dbReference type="EMBL" id="CP136137">
    <property type="protein sequence ID" value="WYY07908.1"/>
    <property type="molecule type" value="Genomic_DNA"/>
</dbReference>
<gene>
    <name evidence="5" type="ORF">RVF87_02135</name>
</gene>
<feature type="active site" evidence="2">
    <location>
        <position position="255"/>
    </location>
</feature>